<dbReference type="Gene3D" id="3.90.180.10">
    <property type="entry name" value="Medium-chain alcohol dehydrogenases, catalytic domain"/>
    <property type="match status" value="1"/>
</dbReference>
<evidence type="ECO:0000256" key="1">
    <source>
        <dbReference type="ARBA" id="ARBA00022723"/>
    </source>
</evidence>
<comment type="caution">
    <text evidence="6">The sequence shown here is derived from an EMBL/GenBank/DDBJ whole genome shotgun (WGS) entry which is preliminary data.</text>
</comment>
<dbReference type="GO" id="GO:0016616">
    <property type="term" value="F:oxidoreductase activity, acting on the CH-OH group of donors, NAD or NADP as acceptor"/>
    <property type="evidence" value="ECO:0007669"/>
    <property type="project" value="UniProtKB-ARBA"/>
</dbReference>
<keyword evidence="1 4" id="KW-0479">Metal-binding</keyword>
<dbReference type="CDD" id="cd08258">
    <property type="entry name" value="Zn_ADH4"/>
    <property type="match status" value="1"/>
</dbReference>
<proteinExistence type="inferred from homology"/>
<gene>
    <name evidence="6" type="ORF">A2V47_03070</name>
</gene>
<dbReference type="PANTHER" id="PTHR43401:SF2">
    <property type="entry name" value="L-THREONINE 3-DEHYDROGENASE"/>
    <property type="match status" value="1"/>
</dbReference>
<organism evidence="6 7">
    <name type="scientific">Candidatus Sediminicultor quintus</name>
    <dbReference type="NCBI Taxonomy" id="1797291"/>
    <lineage>
        <taxon>Bacteria</taxon>
        <taxon>Pseudomonadati</taxon>
        <taxon>Atribacterota</taxon>
        <taxon>Candidatus Phoenicimicrobiia</taxon>
        <taxon>Candidatus Pheonicimicrobiales</taxon>
        <taxon>Candidatus Phoenicimicrobiaceae</taxon>
        <taxon>Candidatus Sediminicultor</taxon>
    </lineage>
</organism>
<dbReference type="GO" id="GO:0008270">
    <property type="term" value="F:zinc ion binding"/>
    <property type="evidence" value="ECO:0007669"/>
    <property type="project" value="InterPro"/>
</dbReference>
<dbReference type="SUPFAM" id="SSF51735">
    <property type="entry name" value="NAD(P)-binding Rossmann-fold domains"/>
    <property type="match status" value="1"/>
</dbReference>
<feature type="domain" description="Enoyl reductase (ER)" evidence="5">
    <location>
        <begin position="10"/>
        <end position="337"/>
    </location>
</feature>
<dbReference type="PROSITE" id="PS00059">
    <property type="entry name" value="ADH_ZINC"/>
    <property type="match status" value="1"/>
</dbReference>
<keyword evidence="2 4" id="KW-0862">Zinc</keyword>
<evidence type="ECO:0000256" key="2">
    <source>
        <dbReference type="ARBA" id="ARBA00022833"/>
    </source>
</evidence>
<reference evidence="6 7" key="1">
    <citation type="journal article" date="2016" name="Nat. Commun.">
        <title>Thousands of microbial genomes shed light on interconnected biogeochemical processes in an aquifer system.</title>
        <authorList>
            <person name="Anantharaman K."/>
            <person name="Brown C.T."/>
            <person name="Hug L.A."/>
            <person name="Sharon I."/>
            <person name="Castelle C.J."/>
            <person name="Probst A.J."/>
            <person name="Thomas B.C."/>
            <person name="Singh A."/>
            <person name="Wilkins M.J."/>
            <person name="Karaoz U."/>
            <person name="Brodie E.L."/>
            <person name="Williams K.H."/>
            <person name="Hubbard S.S."/>
            <person name="Banfield J.F."/>
        </authorList>
    </citation>
    <scope>NUCLEOTIDE SEQUENCE [LARGE SCALE GENOMIC DNA]</scope>
</reference>
<comment type="similarity">
    <text evidence="4">Belongs to the zinc-containing alcohol dehydrogenase family.</text>
</comment>
<dbReference type="Pfam" id="PF08240">
    <property type="entry name" value="ADH_N"/>
    <property type="match status" value="1"/>
</dbReference>
<evidence type="ECO:0000256" key="4">
    <source>
        <dbReference type="RuleBase" id="RU361277"/>
    </source>
</evidence>
<dbReference type="SMART" id="SM00829">
    <property type="entry name" value="PKS_ER"/>
    <property type="match status" value="1"/>
</dbReference>
<comment type="cofactor">
    <cofactor evidence="4">
        <name>Zn(2+)</name>
        <dbReference type="ChEBI" id="CHEBI:29105"/>
    </cofactor>
</comment>
<dbReference type="Gene3D" id="3.40.50.720">
    <property type="entry name" value="NAD(P)-binding Rossmann-like Domain"/>
    <property type="match status" value="1"/>
</dbReference>
<name>A0A1F5AG38_9BACT</name>
<dbReference type="PANTHER" id="PTHR43401">
    <property type="entry name" value="L-THREONINE 3-DEHYDROGENASE"/>
    <property type="match status" value="1"/>
</dbReference>
<dbReference type="AlphaFoldDB" id="A0A1F5AG38"/>
<evidence type="ECO:0000256" key="3">
    <source>
        <dbReference type="ARBA" id="ARBA00023002"/>
    </source>
</evidence>
<protein>
    <submittedName>
        <fullName evidence="6">Sorbitol dehydrogenase</fullName>
    </submittedName>
</protein>
<dbReference type="InterPro" id="IPR020843">
    <property type="entry name" value="ER"/>
</dbReference>
<dbReference type="SUPFAM" id="SSF50129">
    <property type="entry name" value="GroES-like"/>
    <property type="match status" value="1"/>
</dbReference>
<keyword evidence="3" id="KW-0560">Oxidoreductase</keyword>
<evidence type="ECO:0000313" key="7">
    <source>
        <dbReference type="Proteomes" id="UP000177701"/>
    </source>
</evidence>
<accession>A0A1F5AG38</accession>
<dbReference type="Proteomes" id="UP000177701">
    <property type="component" value="Unassembled WGS sequence"/>
</dbReference>
<dbReference type="InterPro" id="IPR002328">
    <property type="entry name" value="ADH_Zn_CS"/>
</dbReference>
<dbReference type="InterPro" id="IPR013154">
    <property type="entry name" value="ADH-like_N"/>
</dbReference>
<dbReference type="InterPro" id="IPR013149">
    <property type="entry name" value="ADH-like_C"/>
</dbReference>
<sequence length="341" mass="37374">MKALVKYGKGENDIELKEIPEPIPQANEVKVKVEATGICGTDLYGYSALKPPVVLGHETAGVVVDVGGEVKDIKAGDRVTTETTAYICGQCKFCQNKDYNLCIFRKGLGSAVNGAFAEYFVIRKESIHQIPPHIDFNSASLFEPLSCAAHAVMEQANLLPYETVLVLGPGPLGLLTAQIAKSLGAKVILCGIEGDEKRLSIAEKIGINQIFNIKKKDIKNYLSKLTVGYGVDVVFECSGSVEAVEYGLNLIRKGGRYIQEGIIHQPIQLRFDQILFDKELSIIGSRTQKPSSWDKAINLVNEGKVNLKELVSDVLPLSNWKEGFRRAKNKSSIKIVLQPDK</sequence>
<dbReference type="InterPro" id="IPR036291">
    <property type="entry name" value="NAD(P)-bd_dom_sf"/>
</dbReference>
<dbReference type="InterPro" id="IPR050129">
    <property type="entry name" value="Zn_alcohol_dh"/>
</dbReference>
<dbReference type="EMBL" id="MEYH01000004">
    <property type="protein sequence ID" value="OGD17452.1"/>
    <property type="molecule type" value="Genomic_DNA"/>
</dbReference>
<evidence type="ECO:0000313" key="6">
    <source>
        <dbReference type="EMBL" id="OGD17452.1"/>
    </source>
</evidence>
<dbReference type="InterPro" id="IPR011032">
    <property type="entry name" value="GroES-like_sf"/>
</dbReference>
<dbReference type="Pfam" id="PF00107">
    <property type="entry name" value="ADH_zinc_N"/>
    <property type="match status" value="1"/>
</dbReference>
<evidence type="ECO:0000259" key="5">
    <source>
        <dbReference type="SMART" id="SM00829"/>
    </source>
</evidence>
<dbReference type="STRING" id="1797291.A2V47_03070"/>